<dbReference type="CDD" id="cd06558">
    <property type="entry name" value="crotonase-like"/>
    <property type="match status" value="1"/>
</dbReference>
<dbReference type="InterPro" id="IPR006108">
    <property type="entry name" value="3HC_DH_C"/>
</dbReference>
<dbReference type="SUPFAM" id="SSF51735">
    <property type="entry name" value="NAD(P)-binding Rossmann-fold domains"/>
    <property type="match status" value="1"/>
</dbReference>
<accession>A0A1M6W559</accession>
<dbReference type="InterPro" id="IPR006176">
    <property type="entry name" value="3-OHacyl-CoA_DH_NAD-bd"/>
</dbReference>
<gene>
    <name evidence="13" type="ORF">SAMN05216369_3492</name>
</gene>
<feature type="domain" description="3-hydroxyacyl-CoA dehydrogenase NAD binding" evidence="12">
    <location>
        <begin position="317"/>
        <end position="495"/>
    </location>
</feature>
<name>A0A1M6W559_9GAMM</name>
<reference evidence="14" key="1">
    <citation type="submission" date="2016-11" db="EMBL/GenBank/DDBJ databases">
        <authorList>
            <person name="Varghese N."/>
            <person name="Submissions S."/>
        </authorList>
    </citation>
    <scope>NUCLEOTIDE SEQUENCE [LARGE SCALE GENOMIC DNA]</scope>
    <source>
        <strain evidence="14">CGMCC 1.10835</strain>
    </source>
</reference>
<evidence type="ECO:0000256" key="3">
    <source>
        <dbReference type="ARBA" id="ARBA00022832"/>
    </source>
</evidence>
<evidence type="ECO:0000256" key="5">
    <source>
        <dbReference type="ARBA" id="ARBA00023002"/>
    </source>
</evidence>
<keyword evidence="7" id="KW-0443">Lipid metabolism</keyword>
<dbReference type="GO" id="GO:0004300">
    <property type="term" value="F:enoyl-CoA hydratase activity"/>
    <property type="evidence" value="ECO:0007669"/>
    <property type="project" value="TreeGrafter"/>
</dbReference>
<dbReference type="Pfam" id="PF00725">
    <property type="entry name" value="3HCDH"/>
    <property type="match status" value="1"/>
</dbReference>
<dbReference type="GO" id="GO:0070403">
    <property type="term" value="F:NAD+ binding"/>
    <property type="evidence" value="ECO:0007669"/>
    <property type="project" value="InterPro"/>
</dbReference>
<dbReference type="InterPro" id="IPR008927">
    <property type="entry name" value="6-PGluconate_DH-like_C_sf"/>
</dbReference>
<dbReference type="SUPFAM" id="SSF48179">
    <property type="entry name" value="6-phosphogluconate dehydrogenase C-terminal domain-like"/>
    <property type="match status" value="2"/>
</dbReference>
<dbReference type="OrthoDB" id="5389341at2"/>
<evidence type="ECO:0000259" key="11">
    <source>
        <dbReference type="Pfam" id="PF00725"/>
    </source>
</evidence>
<dbReference type="GO" id="GO:0006635">
    <property type="term" value="P:fatty acid beta-oxidation"/>
    <property type="evidence" value="ECO:0007669"/>
    <property type="project" value="UniProtKB-UniPathway"/>
</dbReference>
<dbReference type="PANTHER" id="PTHR43612:SF3">
    <property type="entry name" value="TRIFUNCTIONAL ENZYME SUBUNIT ALPHA, MITOCHONDRIAL"/>
    <property type="match status" value="1"/>
</dbReference>
<dbReference type="Pfam" id="PF00378">
    <property type="entry name" value="ECH_1"/>
    <property type="match status" value="1"/>
</dbReference>
<keyword evidence="3" id="KW-0276">Fatty acid metabolism</keyword>
<dbReference type="InterPro" id="IPR036291">
    <property type="entry name" value="NAD(P)-bd_dom_sf"/>
</dbReference>
<evidence type="ECO:0000256" key="1">
    <source>
        <dbReference type="ARBA" id="ARBA00005005"/>
    </source>
</evidence>
<keyword evidence="5" id="KW-0560">Oxidoreductase</keyword>
<keyword evidence="8" id="KW-0456">Lyase</keyword>
<keyword evidence="14" id="KW-1185">Reference proteome</keyword>
<comment type="catalytic activity">
    <reaction evidence="10">
        <text>a (3S)-3-hydroxyacyl-CoA + NAD(+) = a 3-oxoacyl-CoA + NADH + H(+)</text>
        <dbReference type="Rhea" id="RHEA:22432"/>
        <dbReference type="ChEBI" id="CHEBI:15378"/>
        <dbReference type="ChEBI" id="CHEBI:57318"/>
        <dbReference type="ChEBI" id="CHEBI:57540"/>
        <dbReference type="ChEBI" id="CHEBI:57945"/>
        <dbReference type="ChEBI" id="CHEBI:90726"/>
        <dbReference type="EC" id="1.1.1.35"/>
    </reaction>
</comment>
<dbReference type="FunFam" id="3.40.50.720:FF:000009">
    <property type="entry name" value="Fatty oxidation complex, alpha subunit"/>
    <property type="match status" value="1"/>
</dbReference>
<keyword evidence="9" id="KW-0511">Multifunctional enzyme</keyword>
<dbReference type="AlphaFoldDB" id="A0A1M6W559"/>
<evidence type="ECO:0000313" key="13">
    <source>
        <dbReference type="EMBL" id="SHK88867.1"/>
    </source>
</evidence>
<dbReference type="Proteomes" id="UP000184497">
    <property type="component" value="Unassembled WGS sequence"/>
</dbReference>
<dbReference type="EMBL" id="FRAQ01000006">
    <property type="protein sequence ID" value="SHK88867.1"/>
    <property type="molecule type" value="Genomic_DNA"/>
</dbReference>
<dbReference type="PANTHER" id="PTHR43612">
    <property type="entry name" value="TRIFUNCTIONAL ENZYME SUBUNIT ALPHA"/>
    <property type="match status" value="1"/>
</dbReference>
<dbReference type="UniPathway" id="UPA00659"/>
<keyword evidence="4" id="KW-0442">Lipid degradation</keyword>
<proteinExistence type="inferred from homology"/>
<dbReference type="InterPro" id="IPR029045">
    <property type="entry name" value="ClpP/crotonase-like_dom_sf"/>
</dbReference>
<dbReference type="InterPro" id="IPR001753">
    <property type="entry name" value="Enoyl-CoA_hydra/iso"/>
</dbReference>
<dbReference type="InterPro" id="IPR050136">
    <property type="entry name" value="FA_oxidation_alpha_subunit"/>
</dbReference>
<dbReference type="Gene3D" id="1.10.1040.50">
    <property type="match status" value="1"/>
</dbReference>
<protein>
    <submittedName>
        <fullName evidence="13">3-hydroxyacyl-CoA dehydrogenase / enoyl-CoA hydratase / 3-hydroxybutyryl-CoA epimerase</fullName>
    </submittedName>
</protein>
<keyword evidence="6" id="KW-0520">NAD</keyword>
<evidence type="ECO:0000256" key="8">
    <source>
        <dbReference type="ARBA" id="ARBA00023239"/>
    </source>
</evidence>
<evidence type="ECO:0000256" key="10">
    <source>
        <dbReference type="ARBA" id="ARBA00049556"/>
    </source>
</evidence>
<dbReference type="GO" id="GO:0016509">
    <property type="term" value="F:long-chain (3S)-3-hydroxyacyl-CoA dehydrogenase (NAD+) activity"/>
    <property type="evidence" value="ECO:0007669"/>
    <property type="project" value="TreeGrafter"/>
</dbReference>
<dbReference type="Gene3D" id="3.40.50.720">
    <property type="entry name" value="NAD(P)-binding Rossmann-like Domain"/>
    <property type="match status" value="1"/>
</dbReference>
<dbReference type="STRING" id="564117.SAMN05216369_3492"/>
<comment type="similarity">
    <text evidence="2">In the central section; belongs to the 3-hydroxyacyl-CoA dehydrogenase family.</text>
</comment>
<evidence type="ECO:0000256" key="9">
    <source>
        <dbReference type="ARBA" id="ARBA00023268"/>
    </source>
</evidence>
<evidence type="ECO:0000256" key="7">
    <source>
        <dbReference type="ARBA" id="ARBA00023098"/>
    </source>
</evidence>
<dbReference type="FunFam" id="3.90.226.10:FF:000047">
    <property type="entry name" value="Probable 3-hydroxyacyl-CoA dehydrogenase"/>
    <property type="match status" value="1"/>
</dbReference>
<dbReference type="Pfam" id="PF02737">
    <property type="entry name" value="3HCDH_N"/>
    <property type="match status" value="1"/>
</dbReference>
<organism evidence="13 14">
    <name type="scientific">Marinobacter antarcticus</name>
    <dbReference type="NCBI Taxonomy" id="564117"/>
    <lineage>
        <taxon>Bacteria</taxon>
        <taxon>Pseudomonadati</taxon>
        <taxon>Pseudomonadota</taxon>
        <taxon>Gammaproteobacteria</taxon>
        <taxon>Pseudomonadales</taxon>
        <taxon>Marinobacteraceae</taxon>
        <taxon>Marinobacter</taxon>
    </lineage>
</organism>
<feature type="domain" description="3-hydroxyacyl-CoA dehydrogenase C-terminal" evidence="11">
    <location>
        <begin position="498"/>
        <end position="598"/>
    </location>
</feature>
<dbReference type="FunFam" id="1.10.1040.50:FF:000005">
    <property type="entry name" value="Probable 3-hydroxyacyl-CoA dehydrogenase"/>
    <property type="match status" value="1"/>
</dbReference>
<comment type="pathway">
    <text evidence="1">Lipid metabolism; fatty acid beta-oxidation.</text>
</comment>
<sequence length="716" mass="77168">MSAIRYELGSDQILTLTIDMPGQSANTMNSAFREALDETVSKVQGDLENILGIVIASAKKTFFAGGDLKEIHKVTCDDAQAFENMVNGMKAQMRALETCGKPVVAAINGAALGGGLEIALACHHRIVLNDNSIQLGLPEVTLGLLPGGGGTQRLPRMIGLEAAFPFLMEGKKVRPSAALKAGIVDELADSVEDMMAKARAFIEANPKCQQPWDKKGFKLPGGAPHHPAMAQKLAIAPAMLKQKTKGCYPAPERILSAAVEGAQVDFDNGSLIETRYFAELVIGQVAKNMTGTFWFQLNDINAGGSRPKGVEKENFTKVGVLGAGMMGAGIAYSTASRGIEVVLKDISLEGAEKGKSYSENLLAKKVSRGRMTEEKKTEILSRIKTTDSAADLEGCDLVIEAVFEDSDLKAKVTVEAEPKLVNNGIFASNTSTIPITQLAQASAKPENFIGLHFFSPVDKMQLVEIIVGEKTSDETLARSFDYVQQIGKIPVVVNDSRGFFTSRVFGTFVNEGICMLGEGIHPSSIENAGLLAGMPVGPLTISDEVSMTLMQHIRTQSKKDTEAAGGTWNAHPAEAIIDQMVNGHNRKGKAAGAGFYEYPAKGKKYLWPELETLYVDNDKACQVKLQDLKDRILFIQAIETVRCLEESVLRTVEDANIGSIFGIGYAPWTGGAIQFINQYGVRAFAERARELAAAHGERFAPPALLLEHAEQEKPFT</sequence>
<evidence type="ECO:0000256" key="6">
    <source>
        <dbReference type="ARBA" id="ARBA00023027"/>
    </source>
</evidence>
<evidence type="ECO:0000259" key="12">
    <source>
        <dbReference type="Pfam" id="PF02737"/>
    </source>
</evidence>
<evidence type="ECO:0000313" key="14">
    <source>
        <dbReference type="Proteomes" id="UP000184497"/>
    </source>
</evidence>
<dbReference type="RefSeq" id="WP_072799816.1">
    <property type="nucleotide sequence ID" value="NZ_FRAQ01000006.1"/>
</dbReference>
<dbReference type="Gene3D" id="3.90.226.10">
    <property type="entry name" value="2-enoyl-CoA Hydratase, Chain A, domain 1"/>
    <property type="match status" value="1"/>
</dbReference>
<evidence type="ECO:0000256" key="2">
    <source>
        <dbReference type="ARBA" id="ARBA00007005"/>
    </source>
</evidence>
<dbReference type="SUPFAM" id="SSF52096">
    <property type="entry name" value="ClpP/crotonase"/>
    <property type="match status" value="1"/>
</dbReference>
<evidence type="ECO:0000256" key="4">
    <source>
        <dbReference type="ARBA" id="ARBA00022963"/>
    </source>
</evidence>